<accession>A0A7I8LCQ3</accession>
<evidence type="ECO:0000313" key="15">
    <source>
        <dbReference type="Proteomes" id="UP000663760"/>
    </source>
</evidence>
<keyword evidence="6" id="KW-0325">Glycoprotein</keyword>
<keyword evidence="5" id="KW-1015">Disulfide bond</keyword>
<feature type="chain" id="PRO_5029488702" description="Phytocyanin domain-containing protein" evidence="12">
    <location>
        <begin position="23"/>
        <end position="188"/>
    </location>
</feature>
<evidence type="ECO:0000256" key="11">
    <source>
        <dbReference type="SAM" id="Phobius"/>
    </source>
</evidence>
<dbReference type="Pfam" id="PF02298">
    <property type="entry name" value="Cu_bind_like"/>
    <property type="match status" value="1"/>
</dbReference>
<keyword evidence="11" id="KW-1133">Transmembrane helix</keyword>
<dbReference type="EMBL" id="LR746277">
    <property type="protein sequence ID" value="CAA7407783.1"/>
    <property type="molecule type" value="Genomic_DNA"/>
</dbReference>
<feature type="transmembrane region" description="Helical" evidence="11">
    <location>
        <begin position="165"/>
        <end position="187"/>
    </location>
</feature>
<evidence type="ECO:0000256" key="8">
    <source>
        <dbReference type="ARBA" id="ARBA00035011"/>
    </source>
</evidence>
<keyword evidence="4 11" id="KW-0472">Membrane</keyword>
<reference evidence="14" key="1">
    <citation type="submission" date="2020-02" db="EMBL/GenBank/DDBJ databases">
        <authorList>
            <person name="Scholz U."/>
            <person name="Mascher M."/>
            <person name="Fiebig A."/>
        </authorList>
    </citation>
    <scope>NUCLEOTIDE SEQUENCE</scope>
</reference>
<dbReference type="SUPFAM" id="SSF49503">
    <property type="entry name" value="Cupredoxins"/>
    <property type="match status" value="1"/>
</dbReference>
<feature type="region of interest" description="Disordered" evidence="10">
    <location>
        <begin position="134"/>
        <end position="154"/>
    </location>
</feature>
<dbReference type="FunFam" id="2.60.40.420:FF:000010">
    <property type="entry name" value="Early nodulin-like protein 1"/>
    <property type="match status" value="1"/>
</dbReference>
<evidence type="ECO:0000259" key="13">
    <source>
        <dbReference type="PROSITE" id="PS51485"/>
    </source>
</evidence>
<evidence type="ECO:0000256" key="3">
    <source>
        <dbReference type="ARBA" id="ARBA00022729"/>
    </source>
</evidence>
<evidence type="ECO:0000256" key="12">
    <source>
        <dbReference type="SAM" id="SignalP"/>
    </source>
</evidence>
<evidence type="ECO:0000256" key="5">
    <source>
        <dbReference type="ARBA" id="ARBA00023157"/>
    </source>
</evidence>
<evidence type="ECO:0000256" key="4">
    <source>
        <dbReference type="ARBA" id="ARBA00023136"/>
    </source>
</evidence>
<feature type="domain" description="Phytocyanin" evidence="13">
    <location>
        <begin position="26"/>
        <end position="128"/>
    </location>
</feature>
<dbReference type="GO" id="GO:0012505">
    <property type="term" value="C:endomembrane system"/>
    <property type="evidence" value="ECO:0007669"/>
    <property type="project" value="UniProtKB-SubCell"/>
</dbReference>
<dbReference type="GO" id="GO:0005886">
    <property type="term" value="C:plasma membrane"/>
    <property type="evidence" value="ECO:0007669"/>
    <property type="project" value="TreeGrafter"/>
</dbReference>
<dbReference type="Proteomes" id="UP000663760">
    <property type="component" value="Chromosome 14"/>
</dbReference>
<dbReference type="PANTHER" id="PTHR33021:SF14">
    <property type="entry name" value="OS01G0272700 PROTEIN"/>
    <property type="match status" value="1"/>
</dbReference>
<evidence type="ECO:0000256" key="9">
    <source>
        <dbReference type="ARBA" id="ARBA00037868"/>
    </source>
</evidence>
<dbReference type="GO" id="GO:0098552">
    <property type="term" value="C:side of membrane"/>
    <property type="evidence" value="ECO:0007669"/>
    <property type="project" value="UniProtKB-KW"/>
</dbReference>
<evidence type="ECO:0000256" key="10">
    <source>
        <dbReference type="SAM" id="MobiDB-lite"/>
    </source>
</evidence>
<comment type="similarity">
    <text evidence="8">Belongs to the early nodulin-like (ENODL) family.</text>
</comment>
<dbReference type="AlphaFoldDB" id="A0A7I8LCQ3"/>
<dbReference type="OrthoDB" id="959565at2759"/>
<dbReference type="Gene3D" id="2.60.40.420">
    <property type="entry name" value="Cupredoxins - blue copper proteins"/>
    <property type="match status" value="1"/>
</dbReference>
<sequence>MERTCRWLLLCALLELFALSSAAVALEFRVGGARGWHKPTGNETETYNEWARRNRFHIGDALYFRYENDSVLAVDYDGYSRCNTTAAALKFNDGDTTFELYRHGFFFFISGKPGHCEAGQKLVVRVMVHNPPVSPAPAPETGGNSGSASEAGPSIHPTPNAASKLFVDLHAVVMAVIMGGVVASALLV</sequence>
<proteinExistence type="inferred from homology"/>
<keyword evidence="15" id="KW-1185">Reference proteome</keyword>
<feature type="signal peptide" evidence="12">
    <location>
        <begin position="1"/>
        <end position="22"/>
    </location>
</feature>
<evidence type="ECO:0000256" key="6">
    <source>
        <dbReference type="ARBA" id="ARBA00023180"/>
    </source>
</evidence>
<dbReference type="InterPro" id="IPR003245">
    <property type="entry name" value="Phytocyanin_dom"/>
</dbReference>
<name>A0A7I8LCQ3_SPIIN</name>
<dbReference type="CDD" id="cd11019">
    <property type="entry name" value="OsENODL1_like"/>
    <property type="match status" value="1"/>
</dbReference>
<dbReference type="InterPro" id="IPR008972">
    <property type="entry name" value="Cupredoxin"/>
</dbReference>
<gene>
    <name evidence="14" type="ORF">SI8410_14018461</name>
</gene>
<dbReference type="PANTHER" id="PTHR33021">
    <property type="entry name" value="BLUE COPPER PROTEIN"/>
    <property type="match status" value="1"/>
</dbReference>
<evidence type="ECO:0000313" key="14">
    <source>
        <dbReference type="EMBL" id="CAA7407783.1"/>
    </source>
</evidence>
<keyword evidence="3 12" id="KW-0732">Signal</keyword>
<keyword evidence="11" id="KW-0812">Transmembrane</keyword>
<protein>
    <recommendedName>
        <fullName evidence="13">Phytocyanin domain-containing protein</fullName>
    </recommendedName>
</protein>
<dbReference type="InterPro" id="IPR041846">
    <property type="entry name" value="ENL_dom"/>
</dbReference>
<comment type="subcellular location">
    <subcellularLocation>
        <location evidence="9">Endomembrane system</location>
        <topology evidence="9">Lipid-anchor</topology>
    </subcellularLocation>
    <subcellularLocation>
        <location evidence="1">Membrane</location>
        <topology evidence="1">Lipid-anchor</topology>
        <topology evidence="1">GPI-anchor</topology>
    </subcellularLocation>
</comment>
<keyword evidence="2" id="KW-0336">GPI-anchor</keyword>
<dbReference type="InterPro" id="IPR039391">
    <property type="entry name" value="Phytocyanin-like"/>
</dbReference>
<organism evidence="14 15">
    <name type="scientific">Spirodela intermedia</name>
    <name type="common">Intermediate duckweed</name>
    <dbReference type="NCBI Taxonomy" id="51605"/>
    <lineage>
        <taxon>Eukaryota</taxon>
        <taxon>Viridiplantae</taxon>
        <taxon>Streptophyta</taxon>
        <taxon>Embryophyta</taxon>
        <taxon>Tracheophyta</taxon>
        <taxon>Spermatophyta</taxon>
        <taxon>Magnoliopsida</taxon>
        <taxon>Liliopsida</taxon>
        <taxon>Araceae</taxon>
        <taxon>Lemnoideae</taxon>
        <taxon>Spirodela</taxon>
    </lineage>
</organism>
<evidence type="ECO:0000256" key="1">
    <source>
        <dbReference type="ARBA" id="ARBA00004589"/>
    </source>
</evidence>
<dbReference type="PROSITE" id="PS51485">
    <property type="entry name" value="PHYTOCYANIN"/>
    <property type="match status" value="1"/>
</dbReference>
<evidence type="ECO:0000256" key="2">
    <source>
        <dbReference type="ARBA" id="ARBA00022622"/>
    </source>
</evidence>
<dbReference type="GO" id="GO:0009055">
    <property type="term" value="F:electron transfer activity"/>
    <property type="evidence" value="ECO:0007669"/>
    <property type="project" value="InterPro"/>
</dbReference>
<evidence type="ECO:0000256" key="7">
    <source>
        <dbReference type="ARBA" id="ARBA00023288"/>
    </source>
</evidence>
<keyword evidence="7" id="KW-0449">Lipoprotein</keyword>